<evidence type="ECO:0000256" key="4">
    <source>
        <dbReference type="RuleBase" id="RU004453"/>
    </source>
</evidence>
<protein>
    <submittedName>
        <fullName evidence="6">Glycosyl hydrolase family 18 (Putative chitinase)</fullName>
    </submittedName>
</protein>
<evidence type="ECO:0000313" key="6">
    <source>
        <dbReference type="EMBL" id="TDX00293.1"/>
    </source>
</evidence>
<evidence type="ECO:0000256" key="3">
    <source>
        <dbReference type="RuleBase" id="RU000489"/>
    </source>
</evidence>
<evidence type="ECO:0000256" key="2">
    <source>
        <dbReference type="ARBA" id="ARBA00023295"/>
    </source>
</evidence>
<dbReference type="Pfam" id="PF00704">
    <property type="entry name" value="Glyco_hydro_18"/>
    <property type="match status" value="1"/>
</dbReference>
<evidence type="ECO:0000256" key="1">
    <source>
        <dbReference type="ARBA" id="ARBA00022801"/>
    </source>
</evidence>
<dbReference type="NCBIfam" id="NF045482">
    <property type="entry name" value="Endoglyc_H"/>
    <property type="match status" value="1"/>
</dbReference>
<feature type="domain" description="GH18" evidence="5">
    <location>
        <begin position="40"/>
        <end position="299"/>
    </location>
</feature>
<accession>A0A4V3GLN7</accession>
<dbReference type="InterPro" id="IPR001223">
    <property type="entry name" value="Glyco_hydro18_cat"/>
</dbReference>
<evidence type="ECO:0000313" key="7">
    <source>
        <dbReference type="Proteomes" id="UP000294498"/>
    </source>
</evidence>
<sequence>MKQTILLLVLFAAVSCGKSSNPVLPAGTATDASAATKKGPLSVVYIEVNNDNLLNPGCYTLTTGGAQFFDMDIIFAANINYDATLNKAVLYNNANVENVLVNYKTYIQPLQAKGIKVLYDILGNHTGDGIANFTSRAAAKDFATQVADTVNAYGLDGVDFDDEYAEYGEHGSLPPANDSSFVLLLSELRKQLPTKLLTFYAIGPAYTGTGSYQGQSMGSLLNYAWNPYYGTFSAPSITGMSKSQLSPAAVDFGSTSSSTSTSFAKQTVSGGYGVMMFYGLTQTSETSYLSGTSKALYGSGVTVPSGCLQP</sequence>
<comment type="caution">
    <text evidence="6">The sequence shown here is derived from an EMBL/GenBank/DDBJ whole genome shotgun (WGS) entry which is preliminary data.</text>
</comment>
<name>A0A4V3GLN7_9BACT</name>
<dbReference type="PROSITE" id="PS51257">
    <property type="entry name" value="PROKAR_LIPOPROTEIN"/>
    <property type="match status" value="1"/>
</dbReference>
<dbReference type="AlphaFoldDB" id="A0A4V3GLN7"/>
<organism evidence="6 7">
    <name type="scientific">Dinghuibacter silviterrae</name>
    <dbReference type="NCBI Taxonomy" id="1539049"/>
    <lineage>
        <taxon>Bacteria</taxon>
        <taxon>Pseudomonadati</taxon>
        <taxon>Bacteroidota</taxon>
        <taxon>Chitinophagia</taxon>
        <taxon>Chitinophagales</taxon>
        <taxon>Chitinophagaceae</taxon>
        <taxon>Dinghuibacter</taxon>
    </lineage>
</organism>
<dbReference type="EMBL" id="SODV01000001">
    <property type="protein sequence ID" value="TDX00293.1"/>
    <property type="molecule type" value="Genomic_DNA"/>
</dbReference>
<dbReference type="RefSeq" id="WP_133991719.1">
    <property type="nucleotide sequence ID" value="NZ_SODV01000001.1"/>
</dbReference>
<dbReference type="InterPro" id="IPR017853">
    <property type="entry name" value="GH"/>
</dbReference>
<comment type="similarity">
    <text evidence="4">Belongs to the glycosyl hydrolase 18 family.</text>
</comment>
<keyword evidence="2 3" id="KW-0326">Glycosidase</keyword>
<dbReference type="SUPFAM" id="SSF51445">
    <property type="entry name" value="(Trans)glycosidases"/>
    <property type="match status" value="1"/>
</dbReference>
<keyword evidence="7" id="KW-1185">Reference proteome</keyword>
<dbReference type="GO" id="GO:0005975">
    <property type="term" value="P:carbohydrate metabolic process"/>
    <property type="evidence" value="ECO:0007669"/>
    <property type="project" value="InterPro"/>
</dbReference>
<dbReference type="PROSITE" id="PS01095">
    <property type="entry name" value="GH18_1"/>
    <property type="match status" value="1"/>
</dbReference>
<gene>
    <name evidence="6" type="ORF">EDB95_1312</name>
</gene>
<dbReference type="InterPro" id="IPR054861">
    <property type="entry name" value="Endoglyc_H"/>
</dbReference>
<dbReference type="Proteomes" id="UP000294498">
    <property type="component" value="Unassembled WGS sequence"/>
</dbReference>
<dbReference type="GO" id="GO:0004553">
    <property type="term" value="F:hydrolase activity, hydrolyzing O-glycosyl compounds"/>
    <property type="evidence" value="ECO:0007669"/>
    <property type="project" value="InterPro"/>
</dbReference>
<dbReference type="OrthoDB" id="2582440at2"/>
<proteinExistence type="inferred from homology"/>
<evidence type="ECO:0000259" key="5">
    <source>
        <dbReference type="PROSITE" id="PS51910"/>
    </source>
</evidence>
<reference evidence="6 7" key="1">
    <citation type="submission" date="2019-03" db="EMBL/GenBank/DDBJ databases">
        <title>Genomic Encyclopedia of Type Strains, Phase IV (KMG-IV): sequencing the most valuable type-strain genomes for metagenomic binning, comparative biology and taxonomic classification.</title>
        <authorList>
            <person name="Goeker M."/>
        </authorList>
    </citation>
    <scope>NUCLEOTIDE SEQUENCE [LARGE SCALE GENOMIC DNA]</scope>
    <source>
        <strain evidence="6 7">DSM 100059</strain>
    </source>
</reference>
<keyword evidence="1 3" id="KW-0378">Hydrolase</keyword>
<dbReference type="InterPro" id="IPR001579">
    <property type="entry name" value="Glyco_hydro_18_chit_AS"/>
</dbReference>
<dbReference type="PROSITE" id="PS51910">
    <property type="entry name" value="GH18_2"/>
    <property type="match status" value="1"/>
</dbReference>
<dbReference type="Gene3D" id="3.20.20.80">
    <property type="entry name" value="Glycosidases"/>
    <property type="match status" value="1"/>
</dbReference>